<accession>E9I355</accession>
<dbReference type="Proteomes" id="UP000000305">
    <property type="component" value="Unassembled WGS sequence"/>
</dbReference>
<keyword evidence="2" id="KW-1185">Reference proteome</keyword>
<dbReference type="InParanoid" id="E9I355"/>
<gene>
    <name evidence="1" type="ORF">DAPPUDRAFT_272728</name>
</gene>
<sequence>MASKAHTFNAHSNFLASSDSISGLEGLMTIIYAFDHVLTERGFGVNVGHLTFNAHSNFLASSDFISGLEGLMTIIYAFDHVLTERGFGVNVGHLLFHSGSL</sequence>
<name>E9I355_DAPPU</name>
<dbReference type="HOGENOM" id="CLU_2294445_0_0_1"/>
<reference evidence="1 2" key="1">
    <citation type="journal article" date="2011" name="Science">
        <title>The ecoresponsive genome of Daphnia pulex.</title>
        <authorList>
            <person name="Colbourne J.K."/>
            <person name="Pfrender M.E."/>
            <person name="Gilbert D."/>
            <person name="Thomas W.K."/>
            <person name="Tucker A."/>
            <person name="Oakley T.H."/>
            <person name="Tokishita S."/>
            <person name="Aerts A."/>
            <person name="Arnold G.J."/>
            <person name="Basu M.K."/>
            <person name="Bauer D.J."/>
            <person name="Caceres C.E."/>
            <person name="Carmel L."/>
            <person name="Casola C."/>
            <person name="Choi J.H."/>
            <person name="Detter J.C."/>
            <person name="Dong Q."/>
            <person name="Dusheyko S."/>
            <person name="Eads B.D."/>
            <person name="Frohlich T."/>
            <person name="Geiler-Samerotte K.A."/>
            <person name="Gerlach D."/>
            <person name="Hatcher P."/>
            <person name="Jogdeo S."/>
            <person name="Krijgsveld J."/>
            <person name="Kriventseva E.V."/>
            <person name="Kultz D."/>
            <person name="Laforsch C."/>
            <person name="Lindquist E."/>
            <person name="Lopez J."/>
            <person name="Manak J.R."/>
            <person name="Muller J."/>
            <person name="Pangilinan J."/>
            <person name="Patwardhan R.P."/>
            <person name="Pitluck S."/>
            <person name="Pritham E.J."/>
            <person name="Rechtsteiner A."/>
            <person name="Rho M."/>
            <person name="Rogozin I.B."/>
            <person name="Sakarya O."/>
            <person name="Salamov A."/>
            <person name="Schaack S."/>
            <person name="Shapiro H."/>
            <person name="Shiga Y."/>
            <person name="Skalitzky C."/>
            <person name="Smith Z."/>
            <person name="Souvorov A."/>
            <person name="Sung W."/>
            <person name="Tang Z."/>
            <person name="Tsuchiya D."/>
            <person name="Tu H."/>
            <person name="Vos H."/>
            <person name="Wang M."/>
            <person name="Wolf Y.I."/>
            <person name="Yamagata H."/>
            <person name="Yamada T."/>
            <person name="Ye Y."/>
            <person name="Shaw J.R."/>
            <person name="Andrews J."/>
            <person name="Crease T.J."/>
            <person name="Tang H."/>
            <person name="Lucas S.M."/>
            <person name="Robertson H.M."/>
            <person name="Bork P."/>
            <person name="Koonin E.V."/>
            <person name="Zdobnov E.M."/>
            <person name="Grigoriev I.V."/>
            <person name="Lynch M."/>
            <person name="Boore J.L."/>
        </authorList>
    </citation>
    <scope>NUCLEOTIDE SEQUENCE [LARGE SCALE GENOMIC DNA]</scope>
</reference>
<evidence type="ECO:0000313" key="1">
    <source>
        <dbReference type="EMBL" id="EFX61575.1"/>
    </source>
</evidence>
<dbReference type="EMBL" id="GL734378">
    <property type="protein sequence ID" value="EFX61575.1"/>
    <property type="molecule type" value="Genomic_DNA"/>
</dbReference>
<dbReference type="KEGG" id="dpx:DAPPUDRAFT_272728"/>
<dbReference type="AlphaFoldDB" id="E9I355"/>
<protein>
    <submittedName>
        <fullName evidence="1">Uncharacterized protein</fullName>
    </submittedName>
</protein>
<organism evidence="1 2">
    <name type="scientific">Daphnia pulex</name>
    <name type="common">Water flea</name>
    <dbReference type="NCBI Taxonomy" id="6669"/>
    <lineage>
        <taxon>Eukaryota</taxon>
        <taxon>Metazoa</taxon>
        <taxon>Ecdysozoa</taxon>
        <taxon>Arthropoda</taxon>
        <taxon>Crustacea</taxon>
        <taxon>Branchiopoda</taxon>
        <taxon>Diplostraca</taxon>
        <taxon>Cladocera</taxon>
        <taxon>Anomopoda</taxon>
        <taxon>Daphniidae</taxon>
        <taxon>Daphnia</taxon>
    </lineage>
</organism>
<proteinExistence type="predicted"/>
<evidence type="ECO:0000313" key="2">
    <source>
        <dbReference type="Proteomes" id="UP000000305"/>
    </source>
</evidence>